<proteinExistence type="predicted"/>
<dbReference type="Bgee" id="ENSPREG00000012102">
    <property type="expression patterns" value="Expressed in caudal fin"/>
</dbReference>
<feature type="region of interest" description="Disordered" evidence="2">
    <location>
        <begin position="1"/>
        <end position="23"/>
    </location>
</feature>
<sequence>MSLSTARASPAPSSPRGEQADETDLRVQLPALEIRKGPLPVKQAAIPDELLLSLTSTVSKNTQGHTAHHRSCENDGIRRPDGVWHYPLGRNKYKYFLEQPTSLTEAGRDISFLCDAVLTQKKMTALPPLHEKSCNGDTNYGNLDVKQNVIPEEYRIVKNKGIRSLQLYEDAFTVQLKDQEQKLRVLPSLRPSGRLEVIQLMRMMDDMLEKAGVDQDNEELTDLCQLESLLELVKTEQNIYNIVFHELIRQVTVSCAERGQLLAKLRQRYQSLLERIPRRLTSLHAEVVAQRALDRRLIEEIYHIKATIQEINMELAKVRDHDAFVSDKVQHAQEELAKTYKETLSCSDVVQGYHHMYELHRTRLEDQLLKMMEDRDYWRQFTFNLALKVIKVKKLRLVRELYVSEESWFKTAQDCLIYISTQDICDLDVIVELANKWRDQLIGLMFFVKKIQLVQFEQLSSIQGEIKKWRHYVSIQNLDEAPEYDVTTLAEIHADVWKWSNKLSLASQECQGERKILFQKRLSELYSTLDRFIKISFYIVERHTFPDVESAMSLETIKELESDLLELLRQYETQISVIHQLLTSMFKLMDFWASETHDALQLFCPQSALTASDSVKLEEALSNCQHMSAEIFLYFHFAQKEKQTDPEMVQIIPDLYSGSDKSIDEVHELKKRLFSFSETENKKLEEEVTCFHKGQTNWMLELLLHLLPDQTEEEDKNPKREDKSENSRQALVKDAKGLSKKLVYYSRFITRACNSILEQLLVVDPYFAEVGDRKKQLKKLQTDGNKWMESVKILLKVLNEEFEAELIEQPEETSSIPQPPESMETQTSGGPLQEPRQAGKTKDGTEPEKTEMTSEEPETEQQERPTVKLIDYDGNIIQIYQDENMVQLPGGNELVVCPVIEEAQKAFSDLTTVILLQKELSDSEKIAIIAQNRAREAEEALTEALNKIKDLERLLQRQPAPEPPSKDEEKKTPPCSPPPAAEPTSET</sequence>
<dbReference type="CTD" id="126859"/>
<evidence type="ECO:0000313" key="4">
    <source>
        <dbReference type="Proteomes" id="UP000242638"/>
    </source>
</evidence>
<dbReference type="Proteomes" id="UP000242638">
    <property type="component" value="Unassembled WGS sequence"/>
</dbReference>
<dbReference type="GO" id="GO:0005737">
    <property type="term" value="C:cytoplasm"/>
    <property type="evidence" value="ECO:0007669"/>
    <property type="project" value="UniProtKB-ARBA"/>
</dbReference>
<feature type="compositionally biased region" description="Low complexity" evidence="2">
    <location>
        <begin position="1"/>
        <end position="16"/>
    </location>
</feature>
<feature type="region of interest" description="Disordered" evidence="2">
    <location>
        <begin position="808"/>
        <end position="868"/>
    </location>
</feature>
<feature type="region of interest" description="Disordered" evidence="2">
    <location>
        <begin position="951"/>
        <end position="987"/>
    </location>
</feature>
<evidence type="ECO:0000256" key="1">
    <source>
        <dbReference type="ARBA" id="ARBA00023054"/>
    </source>
</evidence>
<dbReference type="InterPro" id="IPR019347">
    <property type="entry name" value="Axonemal_dynein_light_chain"/>
</dbReference>
<dbReference type="GeneTree" id="ENSGT00390000005554"/>
<dbReference type="GeneID" id="103463310"/>
<dbReference type="Ensembl" id="ENSPRET00000018096.1">
    <property type="protein sequence ID" value="ENSPREP00000017906.1"/>
    <property type="gene ID" value="ENSPREG00000012102.1"/>
</dbReference>
<reference evidence="4" key="1">
    <citation type="submission" date="2013-11" db="EMBL/GenBank/DDBJ databases">
        <title>The genomic landscape of the Guanapo guppy.</title>
        <authorList>
            <person name="Kuenstner A."/>
            <person name="Dreyer C."/>
        </authorList>
    </citation>
    <scope>NUCLEOTIDE SEQUENCE</scope>
    <source>
        <strain evidence="4">Guanapo</strain>
    </source>
</reference>
<dbReference type="PANTHER" id="PTHR23052">
    <property type="entry name" value="AXONEMAL DYNEIN LIGHT CHAIN DOMAIN-CONTAINING PROTEIN 1"/>
    <property type="match status" value="1"/>
</dbReference>
<dbReference type="KEGG" id="pret:103463310"/>
<evidence type="ECO:0000256" key="2">
    <source>
        <dbReference type="SAM" id="MobiDB-lite"/>
    </source>
</evidence>
<dbReference type="AlphaFoldDB" id="A0A3P9P7R5"/>
<dbReference type="RefSeq" id="XP_008404800.1">
    <property type="nucleotide sequence ID" value="XM_008406578.1"/>
</dbReference>
<dbReference type="OrthoDB" id="1927454at2759"/>
<dbReference type="PANTHER" id="PTHR23052:SF1">
    <property type="entry name" value="AXONEMAL DYNEIN LIGHT CHAIN DOMAIN-CONTAINING PROTEIN 1"/>
    <property type="match status" value="1"/>
</dbReference>
<organism evidence="3 4">
    <name type="scientific">Poecilia reticulata</name>
    <name type="common">Guppy</name>
    <name type="synonym">Acanthophacelus reticulatus</name>
    <dbReference type="NCBI Taxonomy" id="8081"/>
    <lineage>
        <taxon>Eukaryota</taxon>
        <taxon>Metazoa</taxon>
        <taxon>Chordata</taxon>
        <taxon>Craniata</taxon>
        <taxon>Vertebrata</taxon>
        <taxon>Euteleostomi</taxon>
        <taxon>Actinopterygii</taxon>
        <taxon>Neopterygii</taxon>
        <taxon>Teleostei</taxon>
        <taxon>Neoteleostei</taxon>
        <taxon>Acanthomorphata</taxon>
        <taxon>Ovalentaria</taxon>
        <taxon>Atherinomorphae</taxon>
        <taxon>Cyprinodontiformes</taxon>
        <taxon>Poeciliidae</taxon>
        <taxon>Poeciliinae</taxon>
        <taxon>Poecilia</taxon>
    </lineage>
</organism>
<reference evidence="3" key="2">
    <citation type="submission" date="2025-08" db="UniProtKB">
        <authorList>
            <consortium name="Ensembl"/>
        </authorList>
    </citation>
    <scope>IDENTIFICATION</scope>
    <source>
        <strain evidence="3">Guanapo</strain>
    </source>
</reference>
<dbReference type="RefSeq" id="XP_008404799.1">
    <property type="nucleotide sequence ID" value="XM_008406577.2"/>
</dbReference>
<dbReference type="Pfam" id="PF10211">
    <property type="entry name" value="Ax_dynein_light"/>
    <property type="match status" value="1"/>
</dbReference>
<dbReference type="OMA" id="KKECYEW"/>
<accession>A0A3P9P7R5</accession>
<keyword evidence="4" id="KW-1185">Reference proteome</keyword>
<reference evidence="3" key="3">
    <citation type="submission" date="2025-09" db="UniProtKB">
        <authorList>
            <consortium name="Ensembl"/>
        </authorList>
    </citation>
    <scope>IDENTIFICATION</scope>
    <source>
        <strain evidence="3">Guanapo</strain>
    </source>
</reference>
<protein>
    <submittedName>
        <fullName evidence="3">Axonemal dynein light chain domain containing 1</fullName>
    </submittedName>
</protein>
<feature type="compositionally biased region" description="Basic and acidic residues" evidence="2">
    <location>
        <begin position="716"/>
        <end position="731"/>
    </location>
</feature>
<dbReference type="InterPro" id="IPR052845">
    <property type="entry name" value="Axonemal_dynein_LC_domain"/>
</dbReference>
<keyword evidence="1" id="KW-0175">Coiled coil</keyword>
<feature type="region of interest" description="Disordered" evidence="2">
    <location>
        <begin position="711"/>
        <end position="731"/>
    </location>
</feature>
<feature type="compositionally biased region" description="Basic and acidic residues" evidence="2">
    <location>
        <begin position="840"/>
        <end position="852"/>
    </location>
</feature>
<name>A0A3P9P7R5_POERE</name>
<evidence type="ECO:0000313" key="3">
    <source>
        <dbReference type="Ensembl" id="ENSPREP00000017906.1"/>
    </source>
</evidence>